<reference evidence="7 8" key="1">
    <citation type="submission" date="2024-11" db="EMBL/GenBank/DDBJ databases">
        <title>Adaptive evolution of stress response genes in parasites aligns with host niche diversity.</title>
        <authorList>
            <person name="Hahn C."/>
            <person name="Resl P."/>
        </authorList>
    </citation>
    <scope>NUCLEOTIDE SEQUENCE [LARGE SCALE GENOMIC DNA]</scope>
    <source>
        <strain evidence="7">EGGRZ-B1_66</strain>
        <tissue evidence="7">Body</tissue>
    </source>
</reference>
<feature type="transmembrane region" description="Helical" evidence="6">
    <location>
        <begin position="15"/>
        <end position="35"/>
    </location>
</feature>
<feature type="transmembrane region" description="Helical" evidence="6">
    <location>
        <begin position="42"/>
        <end position="66"/>
    </location>
</feature>
<dbReference type="InterPro" id="IPR006214">
    <property type="entry name" value="Bax_inhibitor_1-related"/>
</dbReference>
<evidence type="ECO:0000313" key="8">
    <source>
        <dbReference type="Proteomes" id="UP001626550"/>
    </source>
</evidence>
<feature type="transmembrane region" description="Helical" evidence="6">
    <location>
        <begin position="72"/>
        <end position="89"/>
    </location>
</feature>
<dbReference type="Pfam" id="PF01027">
    <property type="entry name" value="Bax1-I"/>
    <property type="match status" value="1"/>
</dbReference>
<sequence>MGPLVLYTSYLNPEIIITALLTTTLIFVSFTLAAFFSNRRSFIYLGGFLLSMTSTLLLMGLFNIFFRFETLFYLQLYSGLFVFSLYVLYDTQLICEKARLGDKDFIWHSFDLFLDFIQIFRHILVILGDKEERRRRN</sequence>
<dbReference type="PANTHER" id="PTHR23291:SF32">
    <property type="entry name" value="BAX INHIBITOR 1"/>
    <property type="match status" value="1"/>
</dbReference>
<comment type="similarity">
    <text evidence="2 6">Belongs to the BI1 family.</text>
</comment>
<keyword evidence="3 6" id="KW-0812">Transmembrane</keyword>
<evidence type="ECO:0000313" key="7">
    <source>
        <dbReference type="EMBL" id="KAL3318697.1"/>
    </source>
</evidence>
<comment type="subcellular location">
    <subcellularLocation>
        <location evidence="1">Membrane</location>
        <topology evidence="1">Multi-pass membrane protein</topology>
    </subcellularLocation>
</comment>
<organism evidence="7 8">
    <name type="scientific">Cichlidogyrus casuarinus</name>
    <dbReference type="NCBI Taxonomy" id="1844966"/>
    <lineage>
        <taxon>Eukaryota</taxon>
        <taxon>Metazoa</taxon>
        <taxon>Spiralia</taxon>
        <taxon>Lophotrochozoa</taxon>
        <taxon>Platyhelminthes</taxon>
        <taxon>Monogenea</taxon>
        <taxon>Monopisthocotylea</taxon>
        <taxon>Dactylogyridea</taxon>
        <taxon>Ancyrocephalidae</taxon>
        <taxon>Cichlidogyrus</taxon>
    </lineage>
</organism>
<evidence type="ECO:0000256" key="6">
    <source>
        <dbReference type="RuleBase" id="RU004379"/>
    </source>
</evidence>
<evidence type="ECO:0000256" key="5">
    <source>
        <dbReference type="ARBA" id="ARBA00023136"/>
    </source>
</evidence>
<protein>
    <submittedName>
        <fullName evidence="7">Bax inhibitor 1</fullName>
    </submittedName>
</protein>
<evidence type="ECO:0000256" key="3">
    <source>
        <dbReference type="ARBA" id="ARBA00022692"/>
    </source>
</evidence>
<dbReference type="Proteomes" id="UP001626550">
    <property type="component" value="Unassembled WGS sequence"/>
</dbReference>
<evidence type="ECO:0000256" key="1">
    <source>
        <dbReference type="ARBA" id="ARBA00004141"/>
    </source>
</evidence>
<keyword evidence="5 6" id="KW-0472">Membrane</keyword>
<comment type="caution">
    <text evidence="6">Lacks conserved residue(s) required for the propagation of feature annotation.</text>
</comment>
<name>A0ABD2QHN6_9PLAT</name>
<dbReference type="EMBL" id="JBJKFK010000214">
    <property type="protein sequence ID" value="KAL3318697.1"/>
    <property type="molecule type" value="Genomic_DNA"/>
</dbReference>
<evidence type="ECO:0000256" key="2">
    <source>
        <dbReference type="ARBA" id="ARBA00010350"/>
    </source>
</evidence>
<keyword evidence="4 6" id="KW-1133">Transmembrane helix</keyword>
<gene>
    <name evidence="7" type="primary">TMBIM6</name>
    <name evidence="7" type="ORF">Ciccas_002650</name>
</gene>
<dbReference type="AlphaFoldDB" id="A0ABD2QHN6"/>
<dbReference type="GO" id="GO:0016020">
    <property type="term" value="C:membrane"/>
    <property type="evidence" value="ECO:0007669"/>
    <property type="project" value="UniProtKB-SubCell"/>
</dbReference>
<proteinExistence type="inferred from homology"/>
<dbReference type="PANTHER" id="PTHR23291">
    <property type="entry name" value="BAX INHIBITOR-RELATED"/>
    <property type="match status" value="1"/>
</dbReference>
<evidence type="ECO:0000256" key="4">
    <source>
        <dbReference type="ARBA" id="ARBA00022989"/>
    </source>
</evidence>
<accession>A0ABD2QHN6</accession>
<keyword evidence="8" id="KW-1185">Reference proteome</keyword>
<comment type="caution">
    <text evidence="7">The sequence shown here is derived from an EMBL/GenBank/DDBJ whole genome shotgun (WGS) entry which is preliminary data.</text>
</comment>